<reference evidence="1" key="1">
    <citation type="submission" date="2018-06" db="EMBL/GenBank/DDBJ databases">
        <authorList>
            <person name="Zhirakovskaya E."/>
        </authorList>
    </citation>
    <scope>NUCLEOTIDE SEQUENCE</scope>
</reference>
<gene>
    <name evidence="1" type="ORF">MNBD_ALPHA11-2172</name>
</gene>
<name>A0A3B0TWT5_9ZZZZ</name>
<dbReference type="Gene3D" id="2.40.350.10">
    <property type="entry name" value="SO1590-like"/>
    <property type="match status" value="1"/>
</dbReference>
<dbReference type="Pfam" id="PF11528">
    <property type="entry name" value="DUF3224"/>
    <property type="match status" value="1"/>
</dbReference>
<protein>
    <submittedName>
        <fullName evidence="1">Uncharacterized protein</fullName>
    </submittedName>
</protein>
<dbReference type="SUPFAM" id="SSF159238">
    <property type="entry name" value="SO1590-like"/>
    <property type="match status" value="1"/>
</dbReference>
<dbReference type="EMBL" id="UOEQ01000292">
    <property type="protein sequence ID" value="VAW20643.1"/>
    <property type="molecule type" value="Genomic_DNA"/>
</dbReference>
<evidence type="ECO:0000313" key="1">
    <source>
        <dbReference type="EMBL" id="VAW20643.1"/>
    </source>
</evidence>
<proteinExistence type="predicted"/>
<feature type="non-terminal residue" evidence="1">
    <location>
        <position position="102"/>
    </location>
</feature>
<sequence length="102" mass="11141">MPKITATYEMSTWNENTVRDLPSPQKCANVVAPGNFSGAMEGEGSSFYLLNYVTEKTGFFTGYTCFKGKIGPKQGSFVLADDGRFDEKGAYTKWTIVKASGT</sequence>
<dbReference type="InterPro" id="IPR021607">
    <property type="entry name" value="DUF3224"/>
</dbReference>
<dbReference type="AlphaFoldDB" id="A0A3B0TWT5"/>
<organism evidence="1">
    <name type="scientific">hydrothermal vent metagenome</name>
    <dbReference type="NCBI Taxonomy" id="652676"/>
    <lineage>
        <taxon>unclassified sequences</taxon>
        <taxon>metagenomes</taxon>
        <taxon>ecological metagenomes</taxon>
    </lineage>
</organism>
<dbReference type="InterPro" id="IPR023159">
    <property type="entry name" value="SO1590-like_sf"/>
</dbReference>
<accession>A0A3B0TWT5</accession>